<reference evidence="2" key="1">
    <citation type="journal article" date="2015" name="Nature">
        <title>Complex archaea that bridge the gap between prokaryotes and eukaryotes.</title>
        <authorList>
            <person name="Spang A."/>
            <person name="Saw J.H."/>
            <person name="Jorgensen S.L."/>
            <person name="Zaremba-Niedzwiedzka K."/>
            <person name="Martijn J."/>
            <person name="Lind A.E."/>
            <person name="van Eijk R."/>
            <person name="Schleper C."/>
            <person name="Guy L."/>
            <person name="Ettema T.J."/>
        </authorList>
    </citation>
    <scope>NUCLEOTIDE SEQUENCE</scope>
</reference>
<organism evidence="2">
    <name type="scientific">marine sediment metagenome</name>
    <dbReference type="NCBI Taxonomy" id="412755"/>
    <lineage>
        <taxon>unclassified sequences</taxon>
        <taxon>metagenomes</taxon>
        <taxon>ecological metagenomes</taxon>
    </lineage>
</organism>
<dbReference type="InterPro" id="IPR003399">
    <property type="entry name" value="Mce/MlaD"/>
</dbReference>
<dbReference type="AlphaFoldDB" id="A0A0F9BZT2"/>
<dbReference type="EMBL" id="LAZR01035462">
    <property type="protein sequence ID" value="KKL27445.1"/>
    <property type="molecule type" value="Genomic_DNA"/>
</dbReference>
<dbReference type="Pfam" id="PF02470">
    <property type="entry name" value="MlaD"/>
    <property type="match status" value="1"/>
</dbReference>
<name>A0A0F9BZT2_9ZZZZ</name>
<dbReference type="PANTHER" id="PTHR33371:SF4">
    <property type="entry name" value="INTERMEMBRANE PHOSPHOLIPID TRANSPORT SYSTEM BINDING PROTEIN MLAD"/>
    <property type="match status" value="1"/>
</dbReference>
<dbReference type="PANTHER" id="PTHR33371">
    <property type="entry name" value="INTERMEMBRANE PHOSPHOLIPID TRANSPORT SYSTEM BINDING PROTEIN MLAD-RELATED"/>
    <property type="match status" value="1"/>
</dbReference>
<feature type="domain" description="Mce/MlaD" evidence="1">
    <location>
        <begin position="38"/>
        <end position="111"/>
    </location>
</feature>
<comment type="caution">
    <text evidence="2">The sequence shown here is derived from an EMBL/GenBank/DDBJ whole genome shotgun (WGS) entry which is preliminary data.</text>
</comment>
<feature type="non-terminal residue" evidence="2">
    <location>
        <position position="430"/>
    </location>
</feature>
<accession>A0A0F9BZT2</accession>
<evidence type="ECO:0000313" key="2">
    <source>
        <dbReference type="EMBL" id="KKL27445.1"/>
    </source>
</evidence>
<evidence type="ECO:0000259" key="1">
    <source>
        <dbReference type="Pfam" id="PF02470"/>
    </source>
</evidence>
<dbReference type="InterPro" id="IPR052336">
    <property type="entry name" value="MlaD_Phospholipid_Transporter"/>
</dbReference>
<sequence>MMPFKTELSVGVFALGVIAILSMMTFRVGDFSIGNDGGTHVVARFQNTAGLSEKTKIKIAGVNAGVVDNITLEKGAAIVKIRLYEDVFLYSDAVAVIKSTGLLGDKYIEISIGAKEPFLEEGDRIANIIEIAEVDDLIKNLSEITTTLSRMLTTLEERGASDSLSAILENVEAVTDEMRIAIAGDKKNLRAILDHMESIVARLDRTVQASSEPLINTIKNAEEFTERAPELMDELLLAVSRINDLLEQTSPSIISIANRTDSTMGEVEQIARKVNEGEGTIGRLINDEQLYEQISSAAGGITNTIGRVDRFRTYLNFRGDYLDSVKEGKGQFTIEFAPNKKKYYVIGIVSDPIGRVTTTSTTVGGVTTTTQKVEQGFEFILQYAQRFKDTTLRIGLTENTFGVGADQYLFNDRVKFSADAWDFGEDEYLS</sequence>
<gene>
    <name evidence="2" type="ORF">LCGC14_2385090</name>
</gene>
<protein>
    <recommendedName>
        <fullName evidence="1">Mce/MlaD domain-containing protein</fullName>
    </recommendedName>
</protein>
<proteinExistence type="predicted"/>